<dbReference type="CDD" id="cd06532">
    <property type="entry name" value="Glyco_transf_25"/>
    <property type="match status" value="1"/>
</dbReference>
<dbReference type="GO" id="GO:0016740">
    <property type="term" value="F:transferase activity"/>
    <property type="evidence" value="ECO:0007669"/>
    <property type="project" value="UniProtKB-KW"/>
</dbReference>
<gene>
    <name evidence="2" type="ORF">CWE23_04435</name>
</gene>
<evidence type="ECO:0000259" key="1">
    <source>
        <dbReference type="Pfam" id="PF01755"/>
    </source>
</evidence>
<dbReference type="AlphaFoldDB" id="A0AA94EH77"/>
<keyword evidence="2" id="KW-0808">Transferase</keyword>
<dbReference type="EMBL" id="PIPS01000001">
    <property type="protein sequence ID" value="RUO45264.1"/>
    <property type="molecule type" value="Genomic_DNA"/>
</dbReference>
<comment type="caution">
    <text evidence="2">The sequence shown here is derived from an EMBL/GenBank/DDBJ whole genome shotgun (WGS) entry which is preliminary data.</text>
</comment>
<dbReference type="InterPro" id="IPR002654">
    <property type="entry name" value="Glyco_trans_25"/>
</dbReference>
<evidence type="ECO:0000313" key="3">
    <source>
        <dbReference type="Proteomes" id="UP000286680"/>
    </source>
</evidence>
<dbReference type="Pfam" id="PF01755">
    <property type="entry name" value="Glyco_transf_25"/>
    <property type="match status" value="1"/>
</dbReference>
<accession>A0AA94EH77</accession>
<feature type="domain" description="Glycosyl transferase family 25" evidence="1">
    <location>
        <begin position="2"/>
        <end position="180"/>
    </location>
</feature>
<reference evidence="3" key="1">
    <citation type="journal article" date="2018" name="Front. Microbiol.">
        <title>Genome-Based Analysis Reveals the Taxonomy and Diversity of the Family Idiomarinaceae.</title>
        <authorList>
            <person name="Liu Y."/>
            <person name="Lai Q."/>
            <person name="Shao Z."/>
        </authorList>
    </citation>
    <scope>NUCLEOTIDE SEQUENCE [LARGE SCALE GENOMIC DNA]</scope>
    <source>
        <strain evidence="3">SN-14</strain>
    </source>
</reference>
<keyword evidence="3" id="KW-1185">Reference proteome</keyword>
<proteinExistence type="predicted"/>
<evidence type="ECO:0000313" key="2">
    <source>
        <dbReference type="EMBL" id="RUO45264.1"/>
    </source>
</evidence>
<sequence>MMLPVYVINLDRSRERLQHASQQLHSIGVNFTRIAAIDGRQLSDAEIDRVYDSERNRQRFYASLTRGEIACYMSHRKAWQQLLDSPAQAAVILEDDIMVSPAFAELGAAVATLSDDWHLLKLAQPFKPKQHYKLADVGAFTLVDYRTDKPPMGACGYILSRSGAAKLLARKRFFRPVDVDFQWQWETGCYVQGLLPYCVDNTHQHGSDILDVEDRHLKDKSAWRRFLEQWRFYWQNRRFCRTRD</sequence>
<organism evidence="2 3">
    <name type="scientific">Idiomarina aquatica</name>
    <dbReference type="NCBI Taxonomy" id="1327752"/>
    <lineage>
        <taxon>Bacteria</taxon>
        <taxon>Pseudomonadati</taxon>
        <taxon>Pseudomonadota</taxon>
        <taxon>Gammaproteobacteria</taxon>
        <taxon>Alteromonadales</taxon>
        <taxon>Idiomarinaceae</taxon>
        <taxon>Idiomarina</taxon>
    </lineage>
</organism>
<name>A0AA94EH77_9GAMM</name>
<protein>
    <submittedName>
        <fullName evidence="2">Glycosyl transferase</fullName>
    </submittedName>
</protein>
<dbReference type="Proteomes" id="UP000286680">
    <property type="component" value="Unassembled WGS sequence"/>
</dbReference>
<dbReference type="RefSeq" id="WP_126819619.1">
    <property type="nucleotide sequence ID" value="NZ_PIPS01000001.1"/>
</dbReference>